<sequence length="79" mass="9230">MTTLLVLCLMFYLQCLTSTDAVGTSTWPYRRRRQQGKRAMKHMKNLEEIQLDHAEPNVELMTPEHICQDPDNFGCETKD</sequence>
<proteinExistence type="predicted"/>
<organism evidence="2 3">
    <name type="scientific">Desmophyllum pertusum</name>
    <dbReference type="NCBI Taxonomy" id="174260"/>
    <lineage>
        <taxon>Eukaryota</taxon>
        <taxon>Metazoa</taxon>
        <taxon>Cnidaria</taxon>
        <taxon>Anthozoa</taxon>
        <taxon>Hexacorallia</taxon>
        <taxon>Scleractinia</taxon>
        <taxon>Caryophylliina</taxon>
        <taxon>Caryophylliidae</taxon>
        <taxon>Desmophyllum</taxon>
    </lineage>
</organism>
<evidence type="ECO:0000313" key="2">
    <source>
        <dbReference type="EMBL" id="KAJ7393029.1"/>
    </source>
</evidence>
<keyword evidence="3" id="KW-1185">Reference proteome</keyword>
<dbReference type="Proteomes" id="UP001163046">
    <property type="component" value="Unassembled WGS sequence"/>
</dbReference>
<gene>
    <name evidence="2" type="ORF">OS493_008277</name>
</gene>
<reference evidence="2" key="1">
    <citation type="submission" date="2023-01" db="EMBL/GenBank/DDBJ databases">
        <title>Genome assembly of the deep-sea coral Lophelia pertusa.</title>
        <authorList>
            <person name="Herrera S."/>
            <person name="Cordes E."/>
        </authorList>
    </citation>
    <scope>NUCLEOTIDE SEQUENCE</scope>
    <source>
        <strain evidence="2">USNM1676648</strain>
        <tissue evidence="2">Polyp</tissue>
    </source>
</reference>
<evidence type="ECO:0000256" key="1">
    <source>
        <dbReference type="SAM" id="SignalP"/>
    </source>
</evidence>
<dbReference type="EMBL" id="MU825399">
    <property type="protein sequence ID" value="KAJ7393029.1"/>
    <property type="molecule type" value="Genomic_DNA"/>
</dbReference>
<feature type="chain" id="PRO_5040839100" evidence="1">
    <location>
        <begin position="22"/>
        <end position="79"/>
    </location>
</feature>
<protein>
    <submittedName>
        <fullName evidence="2">Uncharacterized protein</fullName>
    </submittedName>
</protein>
<name>A0A9X0DCI2_9CNID</name>
<accession>A0A9X0DCI2</accession>
<feature type="signal peptide" evidence="1">
    <location>
        <begin position="1"/>
        <end position="21"/>
    </location>
</feature>
<keyword evidence="1" id="KW-0732">Signal</keyword>
<comment type="caution">
    <text evidence="2">The sequence shown here is derived from an EMBL/GenBank/DDBJ whole genome shotgun (WGS) entry which is preliminary data.</text>
</comment>
<dbReference type="AlphaFoldDB" id="A0A9X0DCI2"/>
<evidence type="ECO:0000313" key="3">
    <source>
        <dbReference type="Proteomes" id="UP001163046"/>
    </source>
</evidence>